<evidence type="ECO:0000313" key="5">
    <source>
        <dbReference type="Proteomes" id="UP000663870"/>
    </source>
</evidence>
<dbReference type="Proteomes" id="UP000663870">
    <property type="component" value="Unassembled WGS sequence"/>
</dbReference>
<comment type="caution">
    <text evidence="2">The sequence shown here is derived from an EMBL/GenBank/DDBJ whole genome shotgun (WGS) entry which is preliminary data.</text>
</comment>
<reference evidence="2" key="1">
    <citation type="submission" date="2021-02" db="EMBL/GenBank/DDBJ databases">
        <authorList>
            <person name="Nowell W R."/>
        </authorList>
    </citation>
    <scope>NUCLEOTIDE SEQUENCE</scope>
</reference>
<dbReference type="Pfam" id="PF00646">
    <property type="entry name" value="F-box"/>
    <property type="match status" value="1"/>
</dbReference>
<evidence type="ECO:0000259" key="1">
    <source>
        <dbReference type="PROSITE" id="PS50181"/>
    </source>
</evidence>
<dbReference type="EMBL" id="CAJNOL010002478">
    <property type="protein sequence ID" value="CAF1504385.1"/>
    <property type="molecule type" value="Genomic_DNA"/>
</dbReference>
<dbReference type="AlphaFoldDB" id="A0A814Y369"/>
<dbReference type="EMBL" id="CAJNOH010001497">
    <property type="protein sequence ID" value="CAF1223812.1"/>
    <property type="molecule type" value="Genomic_DNA"/>
</dbReference>
<feature type="domain" description="F-box" evidence="1">
    <location>
        <begin position="3"/>
        <end position="50"/>
    </location>
</feature>
<dbReference type="SUPFAM" id="SSF81383">
    <property type="entry name" value="F-box domain"/>
    <property type="match status" value="1"/>
</dbReference>
<evidence type="ECO:0000313" key="4">
    <source>
        <dbReference type="Proteomes" id="UP000663854"/>
    </source>
</evidence>
<dbReference type="InterPro" id="IPR036047">
    <property type="entry name" value="F-box-like_dom_sf"/>
</dbReference>
<sequence length="591" mass="70737">MSSQFEKVLPNEILLMIFEYLNVHDLFQSFYNLNKRFNNLIYSMPLYHIDLNNIERKSTFDYYQHSIIPKIQYQQNETVIVLDIDDDLCNCIKILDQLKQMNLKSLRIKNFNEDNINYLLSILPMFTQLVFLRIQSKVNLNLNQFVQLITIPSLKQFELLFLNYYYPSYTSIKSQIILSNIEYLCVYRYFQIKQFQELLQYLPKLKKLFIYIIHGNYLMPINNNLHQLVPNLNDLQLYVQKIGFDELQLLLQPLSQQLKRLAISCWSFEYSNGKKWEIFLKSFLLLKHFHLDITLYELPSNSINIKQILSTFQTKFFFNAHWYFAIDYNPNVDIKFVLYTLPWPIKYFHTVLYNVETLSTITDQSYSTKNVQNLYIQLYNQVSNSTPTVNKGNSQHYYSNVESLILINRLSNNNDQSSQIIDDLCHKIDLTKIKSLKFDNFDDLQTTSIIDIINFIPNLLELKIIFKLYLQHQNLISNISTIQTLIVYFDSDDLTEDILTNCFSLLSINIKNLTCITNNQYQILNLLEILYQFKFLNIKKLLLKINNRTEIEIFTNEFIQFIEEFMMKMSLNDKYDFMYKINDKKQLVIWF</sequence>
<keyword evidence="5" id="KW-1185">Reference proteome</keyword>
<gene>
    <name evidence="3" type="ORF">JXQ802_LOCUS40616</name>
    <name evidence="2" type="ORF">PYM288_LOCUS26015</name>
</gene>
<organism evidence="2 4">
    <name type="scientific">Rotaria sordida</name>
    <dbReference type="NCBI Taxonomy" id="392033"/>
    <lineage>
        <taxon>Eukaryota</taxon>
        <taxon>Metazoa</taxon>
        <taxon>Spiralia</taxon>
        <taxon>Gnathifera</taxon>
        <taxon>Rotifera</taxon>
        <taxon>Eurotatoria</taxon>
        <taxon>Bdelloidea</taxon>
        <taxon>Philodinida</taxon>
        <taxon>Philodinidae</taxon>
        <taxon>Rotaria</taxon>
    </lineage>
</organism>
<dbReference type="Proteomes" id="UP000663854">
    <property type="component" value="Unassembled WGS sequence"/>
</dbReference>
<evidence type="ECO:0000313" key="2">
    <source>
        <dbReference type="EMBL" id="CAF1223812.1"/>
    </source>
</evidence>
<proteinExistence type="predicted"/>
<dbReference type="InterPro" id="IPR001810">
    <property type="entry name" value="F-box_dom"/>
</dbReference>
<accession>A0A814Y369</accession>
<dbReference type="CDD" id="cd09917">
    <property type="entry name" value="F-box_SF"/>
    <property type="match status" value="1"/>
</dbReference>
<evidence type="ECO:0000313" key="3">
    <source>
        <dbReference type="EMBL" id="CAF1504385.1"/>
    </source>
</evidence>
<dbReference type="PROSITE" id="PS50181">
    <property type="entry name" value="FBOX"/>
    <property type="match status" value="1"/>
</dbReference>
<name>A0A814Y369_9BILA</name>
<protein>
    <recommendedName>
        <fullName evidence="1">F-box domain-containing protein</fullName>
    </recommendedName>
</protein>